<dbReference type="InterPro" id="IPR050508">
    <property type="entry name" value="Methyltransf_Superfamily"/>
</dbReference>
<organism evidence="3 4">
    <name type="scientific">Candidatus Tenderia electrophaga</name>
    <dbReference type="NCBI Taxonomy" id="1748243"/>
    <lineage>
        <taxon>Bacteria</taxon>
        <taxon>Pseudomonadati</taxon>
        <taxon>Pseudomonadota</taxon>
        <taxon>Gammaproteobacteria</taxon>
        <taxon>Candidatus Tenderiales</taxon>
        <taxon>Candidatus Tenderiaceae</taxon>
        <taxon>Candidatus Tenderia</taxon>
    </lineage>
</organism>
<dbReference type="CDD" id="cd02440">
    <property type="entry name" value="AdoMet_MTases"/>
    <property type="match status" value="1"/>
</dbReference>
<dbReference type="PROSITE" id="PS51608">
    <property type="entry name" value="SAM_MT_UBIE"/>
    <property type="match status" value="1"/>
</dbReference>
<dbReference type="STRING" id="1748243.Tel_09975"/>
<proteinExistence type="predicted"/>
<gene>
    <name evidence="3" type="ORF">Tel_09975</name>
</gene>
<evidence type="ECO:0000313" key="4">
    <source>
        <dbReference type="Proteomes" id="UP000055136"/>
    </source>
</evidence>
<dbReference type="SUPFAM" id="SSF53335">
    <property type="entry name" value="S-adenosyl-L-methionine-dependent methyltransferases"/>
    <property type="match status" value="1"/>
</dbReference>
<dbReference type="PANTHER" id="PTHR42912">
    <property type="entry name" value="METHYLTRANSFERASE"/>
    <property type="match status" value="1"/>
</dbReference>
<dbReference type="InterPro" id="IPR004033">
    <property type="entry name" value="UbiE/COQ5_MeTrFase"/>
</dbReference>
<protein>
    <recommendedName>
        <fullName evidence="2">Methyltransferase domain-containing protein</fullName>
    </recommendedName>
</protein>
<keyword evidence="4" id="KW-1185">Reference proteome</keyword>
<dbReference type="AlphaFoldDB" id="A0A0S2TE89"/>
<dbReference type="GO" id="GO:0008168">
    <property type="term" value="F:methyltransferase activity"/>
    <property type="evidence" value="ECO:0007669"/>
    <property type="project" value="InterPro"/>
</dbReference>
<dbReference type="InterPro" id="IPR041698">
    <property type="entry name" value="Methyltransf_25"/>
</dbReference>
<dbReference type="Proteomes" id="UP000055136">
    <property type="component" value="Chromosome"/>
</dbReference>
<dbReference type="Pfam" id="PF13649">
    <property type="entry name" value="Methyltransf_25"/>
    <property type="match status" value="1"/>
</dbReference>
<feature type="domain" description="Methyltransferase" evidence="2">
    <location>
        <begin position="42"/>
        <end position="137"/>
    </location>
</feature>
<sequence>MASQNQPDWDTLAEKFDLWLPHIAPVGEALLEALQVDPGDAVLDVACGTGEPALSLARRHPHARVTAVDAAAGMVRAAQNKLKDERLDNIQFDIMAAEHMDFEDASFDKVLCRFGVMLFEDPLQGLKEMRRVLKPGGQFALAVWSTAETMTTMHWAHRAFKNRLKEEDQPALAKVTSLGESGMLESLLNQAGFKQHIIQRKPFDYHFQSFDEYWDTVEASDIMKQQFDALAEGERDQVRDEIARFARDFHSDSGLAIPHEYILAYGVR</sequence>
<dbReference type="KEGG" id="tee:Tel_09975"/>
<reference evidence="3" key="1">
    <citation type="submission" date="2015-10" db="EMBL/GenBank/DDBJ databases">
        <title>Description of Candidatus Tenderia electrophaga gen. nov, sp. nov., an Uncultivated Electroautotroph from a Biocathode Enrichment.</title>
        <authorList>
            <person name="Eddie B.J."/>
            <person name="Malanoski A.P."/>
            <person name="Wang Z."/>
            <person name="Hall R.J."/>
            <person name="Oh S.D."/>
            <person name="Heiner C."/>
            <person name="Lin B."/>
            <person name="Strycharz-Glaven S.M."/>
        </authorList>
    </citation>
    <scope>NUCLEOTIDE SEQUENCE [LARGE SCALE GENOMIC DNA]</scope>
    <source>
        <strain evidence="3">NRL1</strain>
    </source>
</reference>
<keyword evidence="1" id="KW-0474">Menaquinone biosynthesis</keyword>
<accession>A0A0S2TE89</accession>
<dbReference type="Gene3D" id="3.40.50.150">
    <property type="entry name" value="Vaccinia Virus protein VP39"/>
    <property type="match status" value="1"/>
</dbReference>
<name>A0A0S2TE89_9GAMM</name>
<evidence type="ECO:0000259" key="2">
    <source>
        <dbReference type="Pfam" id="PF13649"/>
    </source>
</evidence>
<evidence type="ECO:0000313" key="3">
    <source>
        <dbReference type="EMBL" id="ALP53450.1"/>
    </source>
</evidence>
<dbReference type="EMBL" id="CP013099">
    <property type="protein sequence ID" value="ALP53450.1"/>
    <property type="molecule type" value="Genomic_DNA"/>
</dbReference>
<dbReference type="GO" id="GO:0009234">
    <property type="term" value="P:menaquinone biosynthetic process"/>
    <property type="evidence" value="ECO:0007669"/>
    <property type="project" value="UniProtKB-KW"/>
</dbReference>
<dbReference type="InterPro" id="IPR029063">
    <property type="entry name" value="SAM-dependent_MTases_sf"/>
</dbReference>
<evidence type="ECO:0000256" key="1">
    <source>
        <dbReference type="ARBA" id="ARBA00022428"/>
    </source>
</evidence>